<accession>W4P488</accession>
<sequence length="74" mass="8680">MRETVDNLYGLCGKFFLFLIPTLLLLAGCSSRVSHKAESREYYLSLENKLKDIKHEESLKELLEHYRSVNDRFA</sequence>
<organism evidence="1 2">
    <name type="scientific">Bacteroides pyogenes JCM 6292</name>
    <dbReference type="NCBI Taxonomy" id="1235809"/>
    <lineage>
        <taxon>Bacteria</taxon>
        <taxon>Pseudomonadati</taxon>
        <taxon>Bacteroidota</taxon>
        <taxon>Bacteroidia</taxon>
        <taxon>Bacteroidales</taxon>
        <taxon>Bacteroidaceae</taxon>
        <taxon>Bacteroides</taxon>
    </lineage>
</organism>
<reference evidence="1 2" key="1">
    <citation type="journal article" date="2014" name="Genome Announc.">
        <title>Draft Genome Sequences of Three Strains of Bacteroides pyogenes Isolated from a Cat and Swine.</title>
        <authorList>
            <person name="Sakamoto M."/>
            <person name="Oshima K."/>
            <person name="Suda W."/>
            <person name="Kitamura K."/>
            <person name="Iida T."/>
            <person name="Hattori M."/>
            <person name="Ohkuma M."/>
        </authorList>
    </citation>
    <scope>NUCLEOTIDE SEQUENCE [LARGE SCALE GENOMIC DNA]</scope>
    <source>
        <strain evidence="1 2">JCM 6292</strain>
    </source>
</reference>
<dbReference type="Proteomes" id="UP000018861">
    <property type="component" value="Unassembled WGS sequence"/>
</dbReference>
<proteinExistence type="predicted"/>
<name>W4P488_9BACE</name>
<protein>
    <submittedName>
        <fullName evidence="1">Uncharacterized protein</fullName>
    </submittedName>
</protein>
<evidence type="ECO:0000313" key="1">
    <source>
        <dbReference type="EMBL" id="GAE13944.1"/>
    </source>
</evidence>
<evidence type="ECO:0000313" key="2">
    <source>
        <dbReference type="Proteomes" id="UP000018861"/>
    </source>
</evidence>
<comment type="caution">
    <text evidence="1">The sequence shown here is derived from an EMBL/GenBank/DDBJ whole genome shotgun (WGS) entry which is preliminary data.</text>
</comment>
<gene>
    <name evidence="1" type="ORF">JCM6292_7</name>
</gene>
<dbReference type="AlphaFoldDB" id="W4P488"/>
<dbReference type="PROSITE" id="PS51257">
    <property type="entry name" value="PROKAR_LIPOPROTEIN"/>
    <property type="match status" value="1"/>
</dbReference>
<dbReference type="EMBL" id="BAIQ01000001">
    <property type="protein sequence ID" value="GAE13944.1"/>
    <property type="molecule type" value="Genomic_DNA"/>
</dbReference>